<evidence type="ECO:0000313" key="10">
    <source>
        <dbReference type="EMBL" id="MBP2366406.1"/>
    </source>
</evidence>
<feature type="transmembrane region" description="Helical" evidence="8">
    <location>
        <begin position="28"/>
        <end position="49"/>
    </location>
</feature>
<reference evidence="10 11" key="1">
    <citation type="submission" date="2021-03" db="EMBL/GenBank/DDBJ databases">
        <title>Sequencing the genomes of 1000 actinobacteria strains.</title>
        <authorList>
            <person name="Klenk H.-P."/>
        </authorList>
    </citation>
    <scope>NUCLEOTIDE SEQUENCE [LARGE SCALE GENOMIC DNA]</scope>
    <source>
        <strain evidence="10 11">DSM 45256</strain>
    </source>
</reference>
<dbReference type="RefSeq" id="WP_210026458.1">
    <property type="nucleotide sequence ID" value="NZ_JAGINU010000001.1"/>
</dbReference>
<evidence type="ECO:0000256" key="2">
    <source>
        <dbReference type="ARBA" id="ARBA00022475"/>
    </source>
</evidence>
<sequence length="229" mass="23830">MISIPDVPDGSAAWLTRILQLFEGAPPWTGAAVELAGELALLLGLAVWFRAWLRSRTAGPRTVATALAAPVAVALTWPVSELAKQIKQVDRPCRLLEPFPSWADCPAPGDWSFPSNHAALAGALVVGVLLLALRLRSPVVALFALLTGLAAAVARVLTGAHFPHDVVAGSALGGMVALVTVSLLGSRATPLVARLRTDGRVPALVGDRPADRVPARGTGAGRPVRGHDR</sequence>
<dbReference type="Gene3D" id="1.20.144.10">
    <property type="entry name" value="Phosphatidic acid phosphatase type 2/haloperoxidase"/>
    <property type="match status" value="1"/>
</dbReference>
<keyword evidence="4 10" id="KW-0378">Hydrolase</keyword>
<feature type="transmembrane region" description="Helical" evidence="8">
    <location>
        <begin position="116"/>
        <end position="133"/>
    </location>
</feature>
<comment type="subcellular location">
    <subcellularLocation>
        <location evidence="1">Cell membrane</location>
        <topology evidence="1">Multi-pass membrane protein</topology>
    </subcellularLocation>
</comment>
<dbReference type="Pfam" id="PF01569">
    <property type="entry name" value="PAP2"/>
    <property type="match status" value="1"/>
</dbReference>
<protein>
    <submittedName>
        <fullName evidence="10">Undecaprenyl-diphosphatase</fullName>
        <ecNumber evidence="10">3.6.1.27</ecNumber>
    </submittedName>
</protein>
<organism evidence="10 11">
    <name type="scientific">Pseudonocardia parietis</name>
    <dbReference type="NCBI Taxonomy" id="570936"/>
    <lineage>
        <taxon>Bacteria</taxon>
        <taxon>Bacillati</taxon>
        <taxon>Actinomycetota</taxon>
        <taxon>Actinomycetes</taxon>
        <taxon>Pseudonocardiales</taxon>
        <taxon>Pseudonocardiaceae</taxon>
        <taxon>Pseudonocardia</taxon>
    </lineage>
</organism>
<comment type="caution">
    <text evidence="10">The sequence shown here is derived from an EMBL/GenBank/DDBJ whole genome shotgun (WGS) entry which is preliminary data.</text>
</comment>
<feature type="transmembrane region" description="Helical" evidence="8">
    <location>
        <begin position="61"/>
        <end position="79"/>
    </location>
</feature>
<dbReference type="PANTHER" id="PTHR14969:SF62">
    <property type="entry name" value="DECAPRENYLPHOSPHORYL-5-PHOSPHORIBOSE PHOSPHATASE RV3807C-RELATED"/>
    <property type="match status" value="1"/>
</dbReference>
<dbReference type="SMART" id="SM00014">
    <property type="entry name" value="acidPPc"/>
    <property type="match status" value="1"/>
</dbReference>
<dbReference type="InterPro" id="IPR036938">
    <property type="entry name" value="PAP2/HPO_sf"/>
</dbReference>
<keyword evidence="6 8" id="KW-0472">Membrane</keyword>
<dbReference type="InterPro" id="IPR000326">
    <property type="entry name" value="PAP2/HPO"/>
</dbReference>
<dbReference type="PANTHER" id="PTHR14969">
    <property type="entry name" value="SPHINGOSINE-1-PHOSPHATE PHOSPHOHYDROLASE"/>
    <property type="match status" value="1"/>
</dbReference>
<dbReference type="Proteomes" id="UP001519295">
    <property type="component" value="Unassembled WGS sequence"/>
</dbReference>
<evidence type="ECO:0000256" key="3">
    <source>
        <dbReference type="ARBA" id="ARBA00022692"/>
    </source>
</evidence>
<feature type="transmembrane region" description="Helical" evidence="8">
    <location>
        <begin position="140"/>
        <end position="160"/>
    </location>
</feature>
<feature type="transmembrane region" description="Helical" evidence="8">
    <location>
        <begin position="166"/>
        <end position="186"/>
    </location>
</feature>
<dbReference type="SUPFAM" id="SSF48317">
    <property type="entry name" value="Acid phosphatase/Vanadium-dependent haloperoxidase"/>
    <property type="match status" value="1"/>
</dbReference>
<dbReference type="EMBL" id="JAGINU010000001">
    <property type="protein sequence ID" value="MBP2366406.1"/>
    <property type="molecule type" value="Genomic_DNA"/>
</dbReference>
<evidence type="ECO:0000256" key="8">
    <source>
        <dbReference type="SAM" id="Phobius"/>
    </source>
</evidence>
<evidence type="ECO:0000256" key="4">
    <source>
        <dbReference type="ARBA" id="ARBA00022801"/>
    </source>
</evidence>
<evidence type="ECO:0000256" key="7">
    <source>
        <dbReference type="SAM" id="MobiDB-lite"/>
    </source>
</evidence>
<keyword evidence="11" id="KW-1185">Reference proteome</keyword>
<keyword evidence="3 8" id="KW-0812">Transmembrane</keyword>
<gene>
    <name evidence="10" type="ORF">JOF36_002102</name>
</gene>
<evidence type="ECO:0000313" key="11">
    <source>
        <dbReference type="Proteomes" id="UP001519295"/>
    </source>
</evidence>
<accession>A0ABS4VR58</accession>
<dbReference type="EC" id="3.6.1.27" evidence="10"/>
<evidence type="ECO:0000256" key="5">
    <source>
        <dbReference type="ARBA" id="ARBA00022989"/>
    </source>
</evidence>
<keyword evidence="2" id="KW-1003">Cell membrane</keyword>
<evidence type="ECO:0000259" key="9">
    <source>
        <dbReference type="SMART" id="SM00014"/>
    </source>
</evidence>
<feature type="region of interest" description="Disordered" evidence="7">
    <location>
        <begin position="205"/>
        <end position="229"/>
    </location>
</feature>
<feature type="domain" description="Phosphatidic acid phosphatase type 2/haloperoxidase" evidence="9">
    <location>
        <begin position="63"/>
        <end position="181"/>
    </location>
</feature>
<dbReference type="GO" id="GO:0050380">
    <property type="term" value="F:undecaprenyl-diphosphatase activity"/>
    <property type="evidence" value="ECO:0007669"/>
    <property type="project" value="UniProtKB-EC"/>
</dbReference>
<name>A0ABS4VR58_9PSEU</name>
<evidence type="ECO:0000256" key="6">
    <source>
        <dbReference type="ARBA" id="ARBA00023136"/>
    </source>
</evidence>
<proteinExistence type="predicted"/>
<evidence type="ECO:0000256" key="1">
    <source>
        <dbReference type="ARBA" id="ARBA00004651"/>
    </source>
</evidence>
<keyword evidence="5 8" id="KW-1133">Transmembrane helix</keyword>
<dbReference type="CDD" id="cd01610">
    <property type="entry name" value="PAP2_like"/>
    <property type="match status" value="1"/>
</dbReference>